<dbReference type="GO" id="GO:0005524">
    <property type="term" value="F:ATP binding"/>
    <property type="evidence" value="ECO:0007669"/>
    <property type="project" value="InterPro"/>
</dbReference>
<evidence type="ECO:0000256" key="3">
    <source>
        <dbReference type="ARBA" id="ARBA00022771"/>
    </source>
</evidence>
<keyword evidence="13" id="KW-1185">Reference proteome</keyword>
<reference evidence="12 13" key="1">
    <citation type="journal article" date="2023" name="Elife">
        <title>Identification of key yeast species and microbe-microbe interactions impacting larval growth of Drosophila in the wild.</title>
        <authorList>
            <person name="Mure A."/>
            <person name="Sugiura Y."/>
            <person name="Maeda R."/>
            <person name="Honda K."/>
            <person name="Sakurai N."/>
            <person name="Takahashi Y."/>
            <person name="Watada M."/>
            <person name="Katoh T."/>
            <person name="Gotoh A."/>
            <person name="Gotoh Y."/>
            <person name="Taniguchi I."/>
            <person name="Nakamura K."/>
            <person name="Hayashi T."/>
            <person name="Katayama T."/>
            <person name="Uemura T."/>
            <person name="Hattori Y."/>
        </authorList>
    </citation>
    <scope>NUCLEOTIDE SEQUENCE [LARGE SCALE GENOMIC DNA]</scope>
    <source>
        <strain evidence="12 13">KH-74</strain>
    </source>
</reference>
<dbReference type="Gene3D" id="3.40.50.10810">
    <property type="entry name" value="Tandem AAA-ATPase domain"/>
    <property type="match status" value="1"/>
</dbReference>
<comment type="caution">
    <text evidence="12">The sequence shown here is derived from an EMBL/GenBank/DDBJ whole genome shotgun (WGS) entry which is preliminary data.</text>
</comment>
<dbReference type="PROSITE" id="PS51194">
    <property type="entry name" value="HELICASE_CTER"/>
    <property type="match status" value="1"/>
</dbReference>
<dbReference type="SMART" id="SM00184">
    <property type="entry name" value="RING"/>
    <property type="match status" value="1"/>
</dbReference>
<accession>A0AAV5RYL5</accession>
<proteinExistence type="predicted"/>
<dbReference type="GO" id="GO:0008270">
    <property type="term" value="F:zinc ion binding"/>
    <property type="evidence" value="ECO:0007669"/>
    <property type="project" value="UniProtKB-KW"/>
</dbReference>
<dbReference type="Gene3D" id="3.30.40.10">
    <property type="entry name" value="Zinc/RING finger domain, C3HC4 (zinc finger)"/>
    <property type="match status" value="1"/>
</dbReference>
<name>A0AAV5RYL5_MAUHU</name>
<dbReference type="GO" id="GO:0016787">
    <property type="term" value="F:hydrolase activity"/>
    <property type="evidence" value="ECO:0007669"/>
    <property type="project" value="UniProtKB-KW"/>
</dbReference>
<keyword evidence="3 7" id="KW-0863">Zinc-finger</keyword>
<keyword evidence="4" id="KW-0378">Hydrolase</keyword>
<dbReference type="InterPro" id="IPR014001">
    <property type="entry name" value="Helicase_ATP-bd"/>
</dbReference>
<gene>
    <name evidence="12" type="ORF">DAKH74_031540</name>
</gene>
<evidence type="ECO:0000256" key="6">
    <source>
        <dbReference type="ARBA" id="ARBA00022840"/>
    </source>
</evidence>
<keyword evidence="2" id="KW-0547">Nucleotide-binding</keyword>
<dbReference type="SUPFAM" id="SSF52540">
    <property type="entry name" value="P-loop containing nucleoside triphosphate hydrolases"/>
    <property type="match status" value="2"/>
</dbReference>
<dbReference type="PANTHER" id="PTHR45865">
    <property type="entry name" value="E3 UBIQUITIN-PROTEIN LIGASE SHPRH FAMILY MEMBER"/>
    <property type="match status" value="1"/>
</dbReference>
<evidence type="ECO:0000313" key="13">
    <source>
        <dbReference type="Proteomes" id="UP001377567"/>
    </source>
</evidence>
<feature type="domain" description="Helicase ATP-binding" evidence="10">
    <location>
        <begin position="323"/>
        <end position="526"/>
    </location>
</feature>
<dbReference type="SMART" id="SM00487">
    <property type="entry name" value="DEXDc"/>
    <property type="match status" value="1"/>
</dbReference>
<dbReference type="InterPro" id="IPR001841">
    <property type="entry name" value="Znf_RING"/>
</dbReference>
<dbReference type="InterPro" id="IPR038718">
    <property type="entry name" value="SNF2-like_sf"/>
</dbReference>
<keyword evidence="5" id="KW-0862">Zinc</keyword>
<dbReference type="InterPro" id="IPR017907">
    <property type="entry name" value="Znf_RING_CS"/>
</dbReference>
<keyword evidence="6" id="KW-0067">ATP-binding</keyword>
<dbReference type="Proteomes" id="UP001377567">
    <property type="component" value="Unassembled WGS sequence"/>
</dbReference>
<dbReference type="PROSITE" id="PS51192">
    <property type="entry name" value="HELICASE_ATP_BIND_1"/>
    <property type="match status" value="1"/>
</dbReference>
<evidence type="ECO:0000256" key="5">
    <source>
        <dbReference type="ARBA" id="ARBA00022833"/>
    </source>
</evidence>
<dbReference type="EMBL" id="BTGD01000008">
    <property type="protein sequence ID" value="GMM56538.1"/>
    <property type="molecule type" value="Genomic_DNA"/>
</dbReference>
<evidence type="ECO:0000256" key="8">
    <source>
        <dbReference type="SAM" id="MobiDB-lite"/>
    </source>
</evidence>
<evidence type="ECO:0000256" key="4">
    <source>
        <dbReference type="ARBA" id="ARBA00022801"/>
    </source>
</evidence>
<dbReference type="Gene3D" id="3.40.50.300">
    <property type="entry name" value="P-loop containing nucleotide triphosphate hydrolases"/>
    <property type="match status" value="1"/>
</dbReference>
<dbReference type="InterPro" id="IPR000330">
    <property type="entry name" value="SNF2_N"/>
</dbReference>
<feature type="region of interest" description="Disordered" evidence="8">
    <location>
        <begin position="855"/>
        <end position="883"/>
    </location>
</feature>
<organism evidence="12 13">
    <name type="scientific">Maudiozyma humilis</name>
    <name type="common">Sour dough yeast</name>
    <name type="synonym">Kazachstania humilis</name>
    <dbReference type="NCBI Taxonomy" id="51915"/>
    <lineage>
        <taxon>Eukaryota</taxon>
        <taxon>Fungi</taxon>
        <taxon>Dikarya</taxon>
        <taxon>Ascomycota</taxon>
        <taxon>Saccharomycotina</taxon>
        <taxon>Saccharomycetes</taxon>
        <taxon>Saccharomycetales</taxon>
        <taxon>Saccharomycetaceae</taxon>
        <taxon>Maudiozyma</taxon>
    </lineage>
</organism>
<evidence type="ECO:0000259" key="10">
    <source>
        <dbReference type="PROSITE" id="PS51192"/>
    </source>
</evidence>
<dbReference type="SUPFAM" id="SSF57850">
    <property type="entry name" value="RING/U-box"/>
    <property type="match status" value="1"/>
</dbReference>
<evidence type="ECO:0000256" key="7">
    <source>
        <dbReference type="PROSITE-ProRule" id="PRU00175"/>
    </source>
</evidence>
<dbReference type="Pfam" id="PF00176">
    <property type="entry name" value="SNF2-rel_dom"/>
    <property type="match status" value="1"/>
</dbReference>
<dbReference type="Pfam" id="PF13639">
    <property type="entry name" value="zf-RING_2"/>
    <property type="match status" value="1"/>
</dbReference>
<dbReference type="InterPro" id="IPR001650">
    <property type="entry name" value="Helicase_C-like"/>
</dbReference>
<dbReference type="Pfam" id="PF26021">
    <property type="entry name" value="Ferritin_C144_05"/>
    <property type="match status" value="1"/>
</dbReference>
<dbReference type="InterPro" id="IPR059033">
    <property type="entry name" value="C144_05_dom"/>
</dbReference>
<evidence type="ECO:0000259" key="11">
    <source>
        <dbReference type="PROSITE" id="PS51194"/>
    </source>
</evidence>
<dbReference type="InterPro" id="IPR052583">
    <property type="entry name" value="ATP-helicase/E3_Ub-Ligase"/>
</dbReference>
<sequence length="1408" mass="154615">MLTVVHSPATVTQQTCQENTIAPAVTPPPKDTSELHILRCDLALGGDSIELSTDENDTSTDRAEDSGESPLALAYTGLPPTLTLTTPTKSLTLSLPSPSPTLAHALSLADAHTRLARLTRRAAQRAPSHAPGRLSKRRKGKTPPGELARQHTLRQLRAQTCDTRVAVSLHAATLRIDIVLHARLGAFNKFAPGTVALLRCLTGCAPAPATATAETNTPPASTFVEHEFNALAVRLGRECAAATPPVAADVPGLRVPLLPFQRESVAWMLRKERGDASYPNTLAALNQGLCHGYVELALPNATVYWNQYTQYVMAQEEAAGYTKTPPPQQARGLLCEEMGLGKTVEVLALALLSPPPRGEAQTPLANTLVICPRALLQQWAREAAAHTDPPLRVCHYRGYGANGARSPHAVAAELRGYHIVLTTYNVINAEVHYAQFSATAHKRARRGASAQGGGGGAPLYDYSSPLALCHWHRVVLDEVQMLRSDNTQAARCTALLPRTHTWGVSGTPVQHIRDMQTVLAYLRVEPFAALPELVGGVARGGSPLTLPALYSVFRSAQLCMRHAKRDVAAQIHVPPQTHYLVPLEFYPVEWDNYLAVWDTFLRAAHYTPGGTVAQGHAPPLPQLLNQWLLRLRYTCCHAVVPVASATTARDPVLQQDGSIDEVLQTMTAKAEQTRRGLYRDAMALRIRSAQAEMELLENTQGAIAQFQAVAGELQAGGEHHSELLHQCYFFLGTAYYFLGSRREEHGEAVPGLARLQEQERSYYARAEALRAEMLADRARLVAAAVQAGRGNEDSPPALSLSPVRFTEDVPDMAASFHTRRVHAALGQMFAQLDAQAEQFNGWAAQLVVLLSKPVGESGEGESGEGERTDANGEGESTDAYSGSLDDQDRAFAYMHCLEELLRNRDAVVSSDDEEIALGGSANVALDPEYSPFHRQLIADLRLVTQGTGLRASFTALRNARVVHGRSSSATASFEDHLLGYEPQAGRMRKEITRLREALRQRWSPVYNARVAYFAQLQHISDALVSLVQLEPAQQRAAEREARTNARLADTRHRLAQAESRLKYLAGLARLQAAELQAEEGKSQAGDGAGGAGFTCAICLGRIHRGAIVKCGHIFCAACIGAWLKLHRTCPMCKQETSVREMHTFRFGNEPLGDTAAENTVETVKEEKTLESKQLHGKELVDIPSHISALLDKYAAFSAIDQVHQIKIKRSFGAKIDFVVKLILYLRLRAEDSNDTPPQILLYSQNIEFLKVITRVLTLNGIPHLEGFQNNKRISDTIDRFKTEPKITCLLLNVRTLGAGLNLLNARHIFLLDPIINHGDELQATSRNNRIGQTRETFVWNFMIRDSVEENIMLYKHSLESEGAGEHEEEDEDDVEINAESTEMVADKHLWHCFFREESEENEATVVQE</sequence>
<evidence type="ECO:0000313" key="12">
    <source>
        <dbReference type="EMBL" id="GMM56538.1"/>
    </source>
</evidence>
<feature type="domain" description="RING-type" evidence="9">
    <location>
        <begin position="1095"/>
        <end position="1133"/>
    </location>
</feature>
<dbReference type="PANTHER" id="PTHR45865:SF1">
    <property type="entry name" value="E3 UBIQUITIN-PROTEIN LIGASE SHPRH"/>
    <property type="match status" value="1"/>
</dbReference>
<evidence type="ECO:0000259" key="9">
    <source>
        <dbReference type="PROSITE" id="PS50089"/>
    </source>
</evidence>
<feature type="domain" description="Helicase C-terminal" evidence="11">
    <location>
        <begin position="1217"/>
        <end position="1382"/>
    </location>
</feature>
<evidence type="ECO:0000256" key="1">
    <source>
        <dbReference type="ARBA" id="ARBA00022723"/>
    </source>
</evidence>
<dbReference type="PROSITE" id="PS50089">
    <property type="entry name" value="ZF_RING_2"/>
    <property type="match status" value="1"/>
</dbReference>
<evidence type="ECO:0000256" key="2">
    <source>
        <dbReference type="ARBA" id="ARBA00022741"/>
    </source>
</evidence>
<dbReference type="PROSITE" id="PS00518">
    <property type="entry name" value="ZF_RING_1"/>
    <property type="match status" value="1"/>
</dbReference>
<dbReference type="CDD" id="cd18793">
    <property type="entry name" value="SF2_C_SNF"/>
    <property type="match status" value="1"/>
</dbReference>
<dbReference type="InterPro" id="IPR013083">
    <property type="entry name" value="Znf_RING/FYVE/PHD"/>
</dbReference>
<protein>
    <submittedName>
        <fullName evidence="12">E3 ubiquitin-protein ligase</fullName>
    </submittedName>
</protein>
<dbReference type="InterPro" id="IPR049730">
    <property type="entry name" value="SNF2/RAD54-like_C"/>
</dbReference>
<feature type="region of interest" description="Disordered" evidence="8">
    <location>
        <begin position="49"/>
        <end position="70"/>
    </location>
</feature>
<feature type="region of interest" description="Disordered" evidence="8">
    <location>
        <begin position="120"/>
        <end position="149"/>
    </location>
</feature>
<keyword evidence="1" id="KW-0479">Metal-binding</keyword>
<dbReference type="Pfam" id="PF00271">
    <property type="entry name" value="Helicase_C"/>
    <property type="match status" value="1"/>
</dbReference>
<dbReference type="InterPro" id="IPR027417">
    <property type="entry name" value="P-loop_NTPase"/>
</dbReference>